<keyword evidence="1 12" id="KW-0240">DNA-directed RNA polymerase</keyword>
<dbReference type="InterPro" id="IPR019475">
    <property type="entry name" value="DNA_primase_DnaB-bd"/>
</dbReference>
<dbReference type="PANTHER" id="PTHR30313">
    <property type="entry name" value="DNA PRIMASE"/>
    <property type="match status" value="1"/>
</dbReference>
<dbReference type="Gene3D" id="3.90.580.10">
    <property type="entry name" value="Zinc finger, CHC2-type domain"/>
    <property type="match status" value="1"/>
</dbReference>
<dbReference type="CDD" id="cd03364">
    <property type="entry name" value="TOPRIM_DnaG_primases"/>
    <property type="match status" value="1"/>
</dbReference>
<feature type="compositionally biased region" description="Basic and acidic residues" evidence="15">
    <location>
        <begin position="637"/>
        <end position="659"/>
    </location>
</feature>
<dbReference type="GO" id="GO:0003677">
    <property type="term" value="F:DNA binding"/>
    <property type="evidence" value="ECO:0007669"/>
    <property type="project" value="UniProtKB-KW"/>
</dbReference>
<dbReference type="SUPFAM" id="SSF57783">
    <property type="entry name" value="Zinc beta-ribbon"/>
    <property type="match status" value="1"/>
</dbReference>
<dbReference type="Pfam" id="PF08275">
    <property type="entry name" value="DNAG_N"/>
    <property type="match status" value="1"/>
</dbReference>
<dbReference type="InterPro" id="IPR037068">
    <property type="entry name" value="DNA_primase_core_N_sf"/>
</dbReference>
<reference evidence="17 18" key="1">
    <citation type="journal article" date="2016" name="Nat. Commun.">
        <title>Thousands of microbial genomes shed light on interconnected biogeochemical processes in an aquifer system.</title>
        <authorList>
            <person name="Anantharaman K."/>
            <person name="Brown C.T."/>
            <person name="Hug L.A."/>
            <person name="Sharon I."/>
            <person name="Castelle C.J."/>
            <person name="Probst A.J."/>
            <person name="Thomas B.C."/>
            <person name="Singh A."/>
            <person name="Wilkins M.J."/>
            <person name="Karaoz U."/>
            <person name="Brodie E.L."/>
            <person name="Williams K.H."/>
            <person name="Hubbard S.S."/>
            <person name="Banfield J.F."/>
        </authorList>
    </citation>
    <scope>NUCLEOTIDE SEQUENCE [LARGE SCALE GENOMIC DNA]</scope>
</reference>
<dbReference type="InterPro" id="IPR030846">
    <property type="entry name" value="DnaG_bac"/>
</dbReference>
<evidence type="ECO:0000313" key="17">
    <source>
        <dbReference type="EMBL" id="OGM97581.1"/>
    </source>
</evidence>
<keyword evidence="2 12" id="KW-0639">Primosome</keyword>
<evidence type="ECO:0000256" key="8">
    <source>
        <dbReference type="ARBA" id="ARBA00022833"/>
    </source>
</evidence>
<evidence type="ECO:0000256" key="3">
    <source>
        <dbReference type="ARBA" id="ARBA00022679"/>
    </source>
</evidence>
<dbReference type="GO" id="GO:1990077">
    <property type="term" value="C:primosome complex"/>
    <property type="evidence" value="ECO:0007669"/>
    <property type="project" value="UniProtKB-KW"/>
</dbReference>
<dbReference type="InterPro" id="IPR006171">
    <property type="entry name" value="TOPRIM_dom"/>
</dbReference>
<dbReference type="GO" id="GO:0000428">
    <property type="term" value="C:DNA-directed RNA polymerase complex"/>
    <property type="evidence" value="ECO:0007669"/>
    <property type="project" value="UniProtKB-KW"/>
</dbReference>
<evidence type="ECO:0000256" key="6">
    <source>
        <dbReference type="ARBA" id="ARBA00022723"/>
    </source>
</evidence>
<comment type="subunit">
    <text evidence="12">Monomer. Interacts with DnaB.</text>
</comment>
<evidence type="ECO:0000259" key="16">
    <source>
        <dbReference type="PROSITE" id="PS50880"/>
    </source>
</evidence>
<dbReference type="Gene3D" id="3.90.980.10">
    <property type="entry name" value="DNA primase, catalytic core, N-terminal domain"/>
    <property type="match status" value="1"/>
</dbReference>
<keyword evidence="4 12" id="KW-0548">Nucleotidyltransferase</keyword>
<proteinExistence type="inferred from homology"/>
<name>A0A1F8E9J9_9BACT</name>
<dbReference type="GO" id="GO:0006269">
    <property type="term" value="P:DNA replication, synthesis of primer"/>
    <property type="evidence" value="ECO:0007669"/>
    <property type="project" value="UniProtKB-UniRule"/>
</dbReference>
<dbReference type="Pfam" id="PF01807">
    <property type="entry name" value="Zn_ribbon_DnaG"/>
    <property type="match status" value="1"/>
</dbReference>
<evidence type="ECO:0000256" key="10">
    <source>
        <dbReference type="ARBA" id="ARBA00023125"/>
    </source>
</evidence>
<comment type="catalytic activity">
    <reaction evidence="12">
        <text>ssDNA + n NTP = ssDNA/pppN(pN)n-1 hybrid + (n-1) diphosphate.</text>
        <dbReference type="EC" id="2.7.7.101"/>
    </reaction>
</comment>
<dbReference type="STRING" id="1802660.A2735_01650"/>
<dbReference type="InterPro" id="IPR006295">
    <property type="entry name" value="DNA_primase_DnaG"/>
</dbReference>
<dbReference type="SMART" id="SM00400">
    <property type="entry name" value="ZnF_CHCC"/>
    <property type="match status" value="1"/>
</dbReference>
<evidence type="ECO:0000256" key="7">
    <source>
        <dbReference type="ARBA" id="ARBA00022771"/>
    </source>
</evidence>
<comment type="domain">
    <text evidence="12">Contains an N-terminal zinc-binding domain, a central core domain that contains the primase activity, and a C-terminal DnaB-binding domain.</text>
</comment>
<dbReference type="NCBIfam" id="TIGR01391">
    <property type="entry name" value="dnaG"/>
    <property type="match status" value="1"/>
</dbReference>
<feature type="zinc finger region" description="CHC2-type" evidence="12 14">
    <location>
        <begin position="35"/>
        <end position="59"/>
    </location>
</feature>
<dbReference type="InterPro" id="IPR013264">
    <property type="entry name" value="DNAG_N"/>
</dbReference>
<evidence type="ECO:0000256" key="11">
    <source>
        <dbReference type="ARBA" id="ARBA00023163"/>
    </source>
</evidence>
<dbReference type="PANTHER" id="PTHR30313:SF2">
    <property type="entry name" value="DNA PRIMASE"/>
    <property type="match status" value="1"/>
</dbReference>
<comment type="function">
    <text evidence="12 13">RNA polymerase that catalyzes the synthesis of short RNA molecules used as primers for DNA polymerase during DNA replication.</text>
</comment>
<evidence type="ECO:0000256" key="13">
    <source>
        <dbReference type="PIRNR" id="PIRNR002811"/>
    </source>
</evidence>
<comment type="caution">
    <text evidence="17">The sequence shown here is derived from an EMBL/GenBank/DDBJ whole genome shotgun (WGS) entry which is preliminary data.</text>
</comment>
<sequence length="686" mass="76950">MTDNVSKIKDRLDVVDVLSGYMKLQKAGINFKGRCPFHNEKTPSFFVSPERQIWHCFGCQKGGDMFEFVKEIESVEFPEALKILADKAGIELEQFQPRPGESIDAKQKLYEICELATKFFEKQFQSSSGKEALAYLHDRGLTDTTIAEFRLGWAPNDWESLSNYLQTRGYQEKEIIDAGLAIKRSAESGREGVYDRFRSRIMFPIFEVTGQVVGFTARVFDLPAGGAKSTIHSQTIDQPAHIVAKYINTPQTLIYDKSRVLYGLSKAKLDIKKSDRCILVEGNMDALMSFQAGVRNVVASSGTALTPTHLRLLQRYTKNLGFCFDGDQAGAMATRRGIGLALAQQFNISILEIKDPECKDPADYVKKYPADANTSGASGPSWADVVVNAKPVINYYFDRARSFYNPTSAESKKQIISAVAPFIKRLAGNVERAHWIAQLSSLLRVPESAISADIATLKDDLDAYTREAIVSDAPVASSVVTPRETPDVINEMILSLVLKAPALLRDGIINIPEGLVDERTMNIIRRVAKEPFDIAQGKLFEFKTFVASFSGEEALQLEFAHLRSQELWQGFDDETLKVEFHNLINTARRRSINARLTNLQFDVREAEANKDKNKLIQLTGEFNELARQLILTHHPYGQKEKNQDQETHPTEQSFGREENIQEVNETGQSSKESQVDFSQTENEIGV</sequence>
<keyword evidence="10 12" id="KW-0238">DNA-binding</keyword>
<keyword evidence="11 12" id="KW-0804">Transcription</keyword>
<feature type="domain" description="Toprim" evidence="16">
    <location>
        <begin position="275"/>
        <end position="356"/>
    </location>
</feature>
<protein>
    <recommendedName>
        <fullName evidence="12 13">DNA primase</fullName>
        <ecNumber evidence="12">2.7.7.101</ecNumber>
    </recommendedName>
</protein>
<evidence type="ECO:0000313" key="18">
    <source>
        <dbReference type="Proteomes" id="UP000178520"/>
    </source>
</evidence>
<keyword evidence="3 12" id="KW-0808">Transferase</keyword>
<accession>A0A1F8E9J9</accession>
<dbReference type="Pfam" id="PF13155">
    <property type="entry name" value="Toprim_2"/>
    <property type="match status" value="1"/>
</dbReference>
<keyword evidence="6 12" id="KW-0479">Metal-binding</keyword>
<dbReference type="InterPro" id="IPR050219">
    <property type="entry name" value="DnaG_primase"/>
</dbReference>
<dbReference type="SMART" id="SM00493">
    <property type="entry name" value="TOPRIM"/>
    <property type="match status" value="1"/>
</dbReference>
<organism evidence="17 18">
    <name type="scientific">Candidatus Yanofskybacteria bacterium RIFCSPHIGHO2_01_FULL_41_21</name>
    <dbReference type="NCBI Taxonomy" id="1802660"/>
    <lineage>
        <taxon>Bacteria</taxon>
        <taxon>Candidatus Yanofskyibacteriota</taxon>
    </lineage>
</organism>
<dbReference type="Pfam" id="PF10410">
    <property type="entry name" value="DnaB_bind"/>
    <property type="match status" value="1"/>
</dbReference>
<dbReference type="PIRSF" id="PIRSF002811">
    <property type="entry name" value="DnaG"/>
    <property type="match status" value="1"/>
</dbReference>
<evidence type="ECO:0000256" key="2">
    <source>
        <dbReference type="ARBA" id="ARBA00022515"/>
    </source>
</evidence>
<dbReference type="Proteomes" id="UP000178520">
    <property type="component" value="Unassembled WGS sequence"/>
</dbReference>
<dbReference type="FunFam" id="3.90.580.10:FF:000001">
    <property type="entry name" value="DNA primase"/>
    <property type="match status" value="1"/>
</dbReference>
<dbReference type="InterPro" id="IPR034151">
    <property type="entry name" value="TOPRIM_DnaG_bac"/>
</dbReference>
<keyword evidence="5 12" id="KW-0235">DNA replication</keyword>
<dbReference type="AlphaFoldDB" id="A0A1F8E9J9"/>
<comment type="similarity">
    <text evidence="12 13">Belongs to the DnaG primase family.</text>
</comment>
<dbReference type="EC" id="2.7.7.101" evidence="12"/>
<evidence type="ECO:0000256" key="9">
    <source>
        <dbReference type="ARBA" id="ARBA00022842"/>
    </source>
</evidence>
<feature type="compositionally biased region" description="Polar residues" evidence="15">
    <location>
        <begin position="661"/>
        <end position="686"/>
    </location>
</feature>
<evidence type="ECO:0000256" key="5">
    <source>
        <dbReference type="ARBA" id="ARBA00022705"/>
    </source>
</evidence>
<keyword evidence="7 12" id="KW-0863">Zinc-finger</keyword>
<evidence type="ECO:0000256" key="12">
    <source>
        <dbReference type="HAMAP-Rule" id="MF_00974"/>
    </source>
</evidence>
<gene>
    <name evidence="12" type="primary">dnaG</name>
    <name evidence="17" type="ORF">A2735_01650</name>
</gene>
<evidence type="ECO:0000256" key="14">
    <source>
        <dbReference type="PIRSR" id="PIRSR002811-1"/>
    </source>
</evidence>
<dbReference type="InterPro" id="IPR002694">
    <property type="entry name" value="Znf_CHC2"/>
</dbReference>
<dbReference type="GO" id="GO:0005737">
    <property type="term" value="C:cytoplasm"/>
    <property type="evidence" value="ECO:0007669"/>
    <property type="project" value="TreeGrafter"/>
</dbReference>
<dbReference type="GO" id="GO:0008270">
    <property type="term" value="F:zinc ion binding"/>
    <property type="evidence" value="ECO:0007669"/>
    <property type="project" value="UniProtKB-UniRule"/>
</dbReference>
<comment type="cofactor">
    <cofactor evidence="12 13 14">
        <name>Zn(2+)</name>
        <dbReference type="ChEBI" id="CHEBI:29105"/>
    </cofactor>
    <text evidence="12 13 14">Binds 1 zinc ion per monomer.</text>
</comment>
<evidence type="ECO:0000256" key="15">
    <source>
        <dbReference type="SAM" id="MobiDB-lite"/>
    </source>
</evidence>
<dbReference type="PROSITE" id="PS50880">
    <property type="entry name" value="TOPRIM"/>
    <property type="match status" value="1"/>
</dbReference>
<dbReference type="InterPro" id="IPR036977">
    <property type="entry name" value="DNA_primase_Znf_CHC2"/>
</dbReference>
<keyword evidence="9" id="KW-0460">Magnesium</keyword>
<evidence type="ECO:0000256" key="4">
    <source>
        <dbReference type="ARBA" id="ARBA00022695"/>
    </source>
</evidence>
<dbReference type="GO" id="GO:0003899">
    <property type="term" value="F:DNA-directed RNA polymerase activity"/>
    <property type="evidence" value="ECO:0007669"/>
    <property type="project" value="UniProtKB-UniRule"/>
</dbReference>
<dbReference type="SUPFAM" id="SSF56731">
    <property type="entry name" value="DNA primase core"/>
    <property type="match status" value="1"/>
</dbReference>
<dbReference type="HAMAP" id="MF_00974">
    <property type="entry name" value="DNA_primase_DnaG"/>
    <property type="match status" value="1"/>
</dbReference>
<dbReference type="EMBL" id="MGJA01000011">
    <property type="protein sequence ID" value="OGM97581.1"/>
    <property type="molecule type" value="Genomic_DNA"/>
</dbReference>
<evidence type="ECO:0000256" key="1">
    <source>
        <dbReference type="ARBA" id="ARBA00022478"/>
    </source>
</evidence>
<keyword evidence="8 12" id="KW-0862">Zinc</keyword>
<dbReference type="Gene3D" id="3.40.1360.10">
    <property type="match status" value="1"/>
</dbReference>
<feature type="region of interest" description="Disordered" evidence="15">
    <location>
        <begin position="636"/>
        <end position="686"/>
    </location>
</feature>